<gene>
    <name evidence="1" type="ORF">ABGB03_09820</name>
</gene>
<dbReference type="RefSeq" id="WP_347922337.1">
    <property type="nucleotide sequence ID" value="NZ_CP157199.1"/>
</dbReference>
<sequence>MTITLKKSTTKSSILTIVRSDGSSTWSKLHRGLETHDLAHYAVESTLKFNKAFYGIINDGYTVADFELPKEQRPFAVRVENLHPDAIITEHIVNMLEVELLNSGFNDHFIEALKNILKVNNLEFPNNLNENTLKQIRTTYHKLYNQWLALTDDQELKINFQP</sequence>
<evidence type="ECO:0000313" key="1">
    <source>
        <dbReference type="EMBL" id="XBG60150.1"/>
    </source>
</evidence>
<accession>A0AAU7BQ83</accession>
<dbReference type="AlphaFoldDB" id="A0AAU7BQ83"/>
<protein>
    <submittedName>
        <fullName evidence="1">Uncharacterized protein</fullName>
    </submittedName>
</protein>
<proteinExistence type="predicted"/>
<name>A0AAU7BQ83_9FLAO</name>
<dbReference type="EMBL" id="CP157199">
    <property type="protein sequence ID" value="XBG60150.1"/>
    <property type="molecule type" value="Genomic_DNA"/>
</dbReference>
<organism evidence="1">
    <name type="scientific">Pontimicrobium sp. SW4</name>
    <dbReference type="NCBI Taxonomy" id="3153519"/>
    <lineage>
        <taxon>Bacteria</taxon>
        <taxon>Pseudomonadati</taxon>
        <taxon>Bacteroidota</taxon>
        <taxon>Flavobacteriia</taxon>
        <taxon>Flavobacteriales</taxon>
        <taxon>Flavobacteriaceae</taxon>
        <taxon>Pontimicrobium</taxon>
    </lineage>
</organism>
<reference evidence="1" key="1">
    <citation type="submission" date="2024-05" db="EMBL/GenBank/DDBJ databases">
        <title>Pontimicrobium maritimus sp. nov., isolated form sea water.</title>
        <authorList>
            <person name="Muhammad N."/>
            <person name="Vuong T.Q."/>
            <person name="Han H.L."/>
            <person name="Kim S.-G."/>
        </authorList>
    </citation>
    <scope>NUCLEOTIDE SEQUENCE</scope>
    <source>
        <strain evidence="1">SW4</strain>
    </source>
</reference>